<keyword evidence="3" id="KW-1185">Reference proteome</keyword>
<gene>
    <name evidence="2" type="ORF">LKD37_09775</name>
</gene>
<feature type="transmembrane region" description="Helical" evidence="1">
    <location>
        <begin position="33"/>
        <end position="51"/>
    </location>
</feature>
<dbReference type="Proteomes" id="UP001199319">
    <property type="component" value="Unassembled WGS sequence"/>
</dbReference>
<evidence type="ECO:0000313" key="3">
    <source>
        <dbReference type="Proteomes" id="UP001199319"/>
    </source>
</evidence>
<protein>
    <submittedName>
        <fullName evidence="2">Maff2 family protein</fullName>
    </submittedName>
</protein>
<reference evidence="2" key="1">
    <citation type="submission" date="2021-10" db="EMBL/GenBank/DDBJ databases">
        <title>Anaerobic single-cell dispensing facilitates the cultivation of human gut bacteria.</title>
        <authorList>
            <person name="Afrizal A."/>
        </authorList>
    </citation>
    <scope>NUCLEOTIDE SEQUENCE</scope>
    <source>
        <strain evidence="2">CLA-AA-H272</strain>
    </source>
</reference>
<dbReference type="AlphaFoldDB" id="A0AAE3AH15"/>
<evidence type="ECO:0000313" key="2">
    <source>
        <dbReference type="EMBL" id="MCC2129803.1"/>
    </source>
</evidence>
<keyword evidence="1" id="KW-0812">Transmembrane</keyword>
<dbReference type="InterPro" id="IPR024272">
    <property type="entry name" value="MAFF-rel"/>
</dbReference>
<proteinExistence type="predicted"/>
<evidence type="ECO:0000256" key="1">
    <source>
        <dbReference type="SAM" id="Phobius"/>
    </source>
</evidence>
<sequence>MRKCRIGTAKFFTLLLLLYHTLVKSQGMKQLMAGGGIIVLGTTLIPLLSTLF</sequence>
<keyword evidence="1" id="KW-0472">Membrane</keyword>
<comment type="caution">
    <text evidence="2">The sequence shown here is derived from an EMBL/GenBank/DDBJ whole genome shotgun (WGS) entry which is preliminary data.</text>
</comment>
<keyword evidence="1" id="KW-1133">Transmembrane helix</keyword>
<name>A0AAE3AH15_9FIRM</name>
<accession>A0AAE3AH15</accession>
<dbReference type="Pfam" id="PF12750">
    <property type="entry name" value="Maff2"/>
    <property type="match status" value="1"/>
</dbReference>
<organism evidence="2 3">
    <name type="scientific">Brotocaccenecus cirricatena</name>
    <dbReference type="NCBI Taxonomy" id="3064195"/>
    <lineage>
        <taxon>Bacteria</taxon>
        <taxon>Bacillati</taxon>
        <taxon>Bacillota</taxon>
        <taxon>Clostridia</taxon>
        <taxon>Eubacteriales</taxon>
        <taxon>Oscillospiraceae</taxon>
        <taxon>Brotocaccenecus</taxon>
    </lineage>
</organism>
<dbReference type="EMBL" id="JAJEPW010000026">
    <property type="protein sequence ID" value="MCC2129803.1"/>
    <property type="molecule type" value="Genomic_DNA"/>
</dbReference>